<sequence>MTAWFAGRFWKLRHDLITSVKVVVVARVSFVESSVSPNSPNDATRVIVVTHVLGVPAPLAELINGRGMWRTRPSLDKRLIIEQPLTVIRQEHSKQVTTIIKIIDDDDDDDDDDGKEENEASRETACRACIARVCHSATKDNRPGRAEIARLKQQLLRVRLGYLPACDQQPEEEEMEEVAEAAAAAAASLAQRASRRRTFASRSKSLFGFQYVNLCLSQRETVSQ</sequence>
<dbReference type="AlphaFoldDB" id="A0A183IWG3"/>
<evidence type="ECO:0000313" key="2">
    <source>
        <dbReference type="Proteomes" id="UP000270296"/>
    </source>
</evidence>
<evidence type="ECO:0000313" key="1">
    <source>
        <dbReference type="EMBL" id="VDP14867.1"/>
    </source>
</evidence>
<proteinExistence type="predicted"/>
<reference evidence="1 2" key="2">
    <citation type="submission" date="2018-11" db="EMBL/GenBank/DDBJ databases">
        <authorList>
            <consortium name="Pathogen Informatics"/>
        </authorList>
    </citation>
    <scope>NUCLEOTIDE SEQUENCE [LARGE SCALE GENOMIC DNA]</scope>
</reference>
<accession>A0A183IWG3</accession>
<name>A0A183IWG3_9BILA</name>
<protein>
    <submittedName>
        <fullName evidence="1 3">Uncharacterized protein</fullName>
    </submittedName>
</protein>
<gene>
    <name evidence="1" type="ORF">SBAD_LOCUS7960</name>
</gene>
<keyword evidence="2" id="KW-1185">Reference proteome</keyword>
<reference evidence="3" key="1">
    <citation type="submission" date="2016-06" db="UniProtKB">
        <authorList>
            <consortium name="WormBaseParasite"/>
        </authorList>
    </citation>
    <scope>IDENTIFICATION</scope>
</reference>
<organism evidence="3">
    <name type="scientific">Soboliphyme baturini</name>
    <dbReference type="NCBI Taxonomy" id="241478"/>
    <lineage>
        <taxon>Eukaryota</taxon>
        <taxon>Metazoa</taxon>
        <taxon>Ecdysozoa</taxon>
        <taxon>Nematoda</taxon>
        <taxon>Enoplea</taxon>
        <taxon>Dorylaimia</taxon>
        <taxon>Dioctophymatida</taxon>
        <taxon>Dioctophymatoidea</taxon>
        <taxon>Soboliphymatidae</taxon>
        <taxon>Soboliphyme</taxon>
    </lineage>
</organism>
<evidence type="ECO:0000313" key="3">
    <source>
        <dbReference type="WBParaSite" id="SBAD_0000825601-mRNA-1"/>
    </source>
</evidence>
<dbReference type="Proteomes" id="UP000270296">
    <property type="component" value="Unassembled WGS sequence"/>
</dbReference>
<dbReference type="EMBL" id="UZAM01011113">
    <property type="protein sequence ID" value="VDP14867.1"/>
    <property type="molecule type" value="Genomic_DNA"/>
</dbReference>
<dbReference type="WBParaSite" id="SBAD_0000825601-mRNA-1">
    <property type="protein sequence ID" value="SBAD_0000825601-mRNA-1"/>
    <property type="gene ID" value="SBAD_0000825601"/>
</dbReference>